<dbReference type="PANTHER" id="PTHR42949">
    <property type="entry name" value="ANAEROBIC GLYCEROL-3-PHOSPHATE DEHYDROGENASE SUBUNIT B"/>
    <property type="match status" value="1"/>
</dbReference>
<dbReference type="InterPro" id="IPR042204">
    <property type="entry name" value="2Fe-2S-bd_N"/>
</dbReference>
<feature type="domain" description="2Fe-2S ferredoxin-type" evidence="3">
    <location>
        <begin position="8"/>
        <end position="89"/>
    </location>
</feature>
<comment type="caution">
    <text evidence="4">The sequence shown here is derived from an EMBL/GenBank/DDBJ whole genome shotgun (WGS) entry which is preliminary data.</text>
</comment>
<dbReference type="CDD" id="cd00207">
    <property type="entry name" value="fer2"/>
    <property type="match status" value="1"/>
</dbReference>
<dbReference type="Pfam" id="PF07992">
    <property type="entry name" value="Pyr_redox_2"/>
    <property type="match status" value="1"/>
</dbReference>
<evidence type="ECO:0000313" key="5">
    <source>
        <dbReference type="Proteomes" id="UP001597521"/>
    </source>
</evidence>
<dbReference type="SUPFAM" id="SSF54292">
    <property type="entry name" value="2Fe-2S ferredoxin-like"/>
    <property type="match status" value="1"/>
</dbReference>
<dbReference type="PRINTS" id="PR00368">
    <property type="entry name" value="FADPNR"/>
</dbReference>
<accession>A0ABW5QIE0</accession>
<evidence type="ECO:0000256" key="1">
    <source>
        <dbReference type="ARBA" id="ARBA00023002"/>
    </source>
</evidence>
<dbReference type="InterPro" id="IPR036010">
    <property type="entry name" value="2Fe-2S_ferredoxin-like_sf"/>
</dbReference>
<dbReference type="Pfam" id="PF04324">
    <property type="entry name" value="Fer2_BFD"/>
    <property type="match status" value="1"/>
</dbReference>
<evidence type="ECO:0000259" key="3">
    <source>
        <dbReference type="PROSITE" id="PS51085"/>
    </source>
</evidence>
<dbReference type="EMBL" id="JBHUNP010000001">
    <property type="protein sequence ID" value="MFD2647337.1"/>
    <property type="molecule type" value="Genomic_DNA"/>
</dbReference>
<dbReference type="Gene3D" id="3.30.9.10">
    <property type="entry name" value="D-Amino Acid Oxidase, subunit A, domain 2"/>
    <property type="match status" value="1"/>
</dbReference>
<proteinExistence type="predicted"/>
<dbReference type="RefSeq" id="WP_386832367.1">
    <property type="nucleotide sequence ID" value="NZ_JBHUNP010000001.1"/>
</dbReference>
<dbReference type="InterPro" id="IPR001041">
    <property type="entry name" value="2Fe-2S_ferredoxin-type"/>
</dbReference>
<keyword evidence="5" id="KW-1185">Reference proteome</keyword>
<dbReference type="InterPro" id="IPR007419">
    <property type="entry name" value="BFD-like_2Fe2S-bd_dom"/>
</dbReference>
<dbReference type="PRINTS" id="PR00411">
    <property type="entry name" value="PNDRDTASEI"/>
</dbReference>
<dbReference type="PANTHER" id="PTHR42949:SF3">
    <property type="entry name" value="ANAEROBIC GLYCEROL-3-PHOSPHATE DEHYDROGENASE SUBUNIT B"/>
    <property type="match status" value="1"/>
</dbReference>
<gene>
    <name evidence="4" type="ORF">ACFSX5_05935</name>
</gene>
<protein>
    <submittedName>
        <fullName evidence="4">FAD-dependent oxidoreductase</fullName>
    </submittedName>
</protein>
<organism evidence="4 5">
    <name type="scientific">Devosia albogilva</name>
    <dbReference type="NCBI Taxonomy" id="429726"/>
    <lineage>
        <taxon>Bacteria</taxon>
        <taxon>Pseudomonadati</taxon>
        <taxon>Pseudomonadota</taxon>
        <taxon>Alphaproteobacteria</taxon>
        <taxon>Hyphomicrobiales</taxon>
        <taxon>Devosiaceae</taxon>
        <taxon>Devosia</taxon>
    </lineage>
</organism>
<dbReference type="InterPro" id="IPR036188">
    <property type="entry name" value="FAD/NAD-bd_sf"/>
</dbReference>
<feature type="region of interest" description="Disordered" evidence="2">
    <location>
        <begin position="556"/>
        <end position="575"/>
    </location>
</feature>
<dbReference type="InterPro" id="IPR051691">
    <property type="entry name" value="Metab_Enz_Cyan_OpOx_G3PDH"/>
</dbReference>
<reference evidence="5" key="1">
    <citation type="journal article" date="2019" name="Int. J. Syst. Evol. Microbiol.">
        <title>The Global Catalogue of Microorganisms (GCM) 10K type strain sequencing project: providing services to taxonomists for standard genome sequencing and annotation.</title>
        <authorList>
            <consortium name="The Broad Institute Genomics Platform"/>
            <consortium name="The Broad Institute Genome Sequencing Center for Infectious Disease"/>
            <person name="Wu L."/>
            <person name="Ma J."/>
        </authorList>
    </citation>
    <scope>NUCLEOTIDE SEQUENCE [LARGE SCALE GENOMIC DNA]</scope>
    <source>
        <strain evidence="5">CCM 7427</strain>
    </source>
</reference>
<dbReference type="Gene3D" id="1.10.10.1100">
    <property type="entry name" value="BFD-like [2Fe-2S]-binding domain"/>
    <property type="match status" value="1"/>
</dbReference>
<evidence type="ECO:0000313" key="4">
    <source>
        <dbReference type="EMBL" id="MFD2647337.1"/>
    </source>
</evidence>
<dbReference type="InterPro" id="IPR023753">
    <property type="entry name" value="FAD/NAD-binding_dom"/>
</dbReference>
<dbReference type="Gene3D" id="3.10.20.440">
    <property type="entry name" value="2Fe-2S iron-sulphur cluster binding domain, sarcosine oxidase, alpha subunit, N-terminal domain"/>
    <property type="match status" value="1"/>
</dbReference>
<evidence type="ECO:0000256" key="2">
    <source>
        <dbReference type="SAM" id="MobiDB-lite"/>
    </source>
</evidence>
<dbReference type="Proteomes" id="UP001597521">
    <property type="component" value="Unassembled WGS sequence"/>
</dbReference>
<dbReference type="InterPro" id="IPR006076">
    <property type="entry name" value="FAD-dep_OxRdtase"/>
</dbReference>
<sequence length="954" mass="99896">MTPPRTSPPVRFRFDGREIAARDGDSLAAALAENGITRLHSTSAGSSRGIFCGMGVCQDCLLEVDGQRSQRACMTKVRNGMDVRTQDDGRFAQPPSLQKADPAPEPRIETMVLVIGAGPAGLVAAIACREMGLDVLVIDERDAAGGQYFKPRSAASRHTRRADAQHRSGDGLRARAAGLDIRLQTTVWSARRGSDERFDVHALGPQGRLHVVARALLLATGAYELPALVPGWTLPGVMSIGAGQTLVRRYGVAPGKRTLIAGNGPLGLQLGAEILALGGTVLGIIERSRPASGAALAAAVVSDPALVMRGAYFAARMSRARVPMLWGWQVGRIEGGDSLTVEIEQLDGGNRRSIETDALCIGEGFAPQIELARLLDCPMDLRDGIAVPRRAADGSTPVTGVWIAGDGGGLGGAQLAEEQGRTSAASIARWLGEPAPIEARAHRTRQIERFQKALWQLYAAPPRQAGRMLDDLVVCRCENVSAGQVRQAIGNGAQDPGGVKRATRLGMGRCQGRYCTRPVLGLLEAAGRSVDANSLFAPQLPARPLPLRDVTIEKPEWSGHRESRPSARPSSQAQWPLGGGHYDLAVIGAGVTGLAAAREAALAGAKVIVLDQGQVGAEASGGNAGSLHLQLLSWDFGAKAFAGGSAALRTLALQKQSIALWGELETTLAANFEMKVTGGLMVAENPAQIDFLKRKAAAEATVGIETQVLDRAEVLALVPHLSADVVAGAWCPGEGKINPLPATLALARSARASGAEIETLARVTDLVAEPGRYRIDTARGAVSASRMIIAAGGWSAELGRHLGVDLPVRGAPLQMLVTEPAPPLLPCLLAHADRHLTMKQGANGTVLIGGAWTAETSATGQPRVLLDSIEGNLWVACRTVPAIAGLSLVRSWAAMNIDIDGAPLLSTLPGHSKVVVAATANGFTLGPLMGREAARLAMTGQAAPELAPFTLSRF</sequence>
<name>A0ABW5QIE0_9HYPH</name>
<dbReference type="CDD" id="cd19946">
    <property type="entry name" value="GlpA-like_Fer2_BFD-like"/>
    <property type="match status" value="1"/>
</dbReference>
<feature type="compositionally biased region" description="Basic and acidic residues" evidence="2">
    <location>
        <begin position="556"/>
        <end position="565"/>
    </location>
</feature>
<dbReference type="SUPFAM" id="SSF51905">
    <property type="entry name" value="FAD/NAD(P)-binding domain"/>
    <property type="match status" value="2"/>
</dbReference>
<dbReference type="Gene3D" id="3.50.50.60">
    <property type="entry name" value="FAD/NAD(P)-binding domain"/>
    <property type="match status" value="3"/>
</dbReference>
<dbReference type="InterPro" id="IPR041854">
    <property type="entry name" value="BFD-like_2Fe2S-bd_dom_sf"/>
</dbReference>
<dbReference type="Pfam" id="PF01266">
    <property type="entry name" value="DAO"/>
    <property type="match status" value="1"/>
</dbReference>
<dbReference type="PROSITE" id="PS51085">
    <property type="entry name" value="2FE2S_FER_2"/>
    <property type="match status" value="1"/>
</dbReference>
<dbReference type="Pfam" id="PF13510">
    <property type="entry name" value="Fer2_4"/>
    <property type="match status" value="1"/>
</dbReference>
<keyword evidence="1" id="KW-0560">Oxidoreductase</keyword>